<dbReference type="GO" id="GO:0016740">
    <property type="term" value="F:transferase activity"/>
    <property type="evidence" value="ECO:0007669"/>
    <property type="project" value="UniProtKB-KW"/>
</dbReference>
<dbReference type="InterPro" id="IPR007345">
    <property type="entry name" value="Polysacch_pyruvyl_Trfase"/>
</dbReference>
<dbReference type="PANTHER" id="PTHR36836:SF1">
    <property type="entry name" value="COLANIC ACID BIOSYNTHESIS PROTEIN WCAK"/>
    <property type="match status" value="1"/>
</dbReference>
<evidence type="ECO:0000259" key="1">
    <source>
        <dbReference type="Pfam" id="PF04230"/>
    </source>
</evidence>
<evidence type="ECO:0000313" key="2">
    <source>
        <dbReference type="EMBL" id="MBB3892080.1"/>
    </source>
</evidence>
<feature type="domain" description="Polysaccharide pyruvyl transferase" evidence="1">
    <location>
        <begin position="87"/>
        <end position="320"/>
    </location>
</feature>
<dbReference type="RefSeq" id="WP_183773720.1">
    <property type="nucleotide sequence ID" value="NZ_JACIDK010000003.1"/>
</dbReference>
<proteinExistence type="predicted"/>
<dbReference type="Pfam" id="PF04230">
    <property type="entry name" value="PS_pyruv_trans"/>
    <property type="match status" value="1"/>
</dbReference>
<keyword evidence="2" id="KW-0808">Transferase</keyword>
<dbReference type="Proteomes" id="UP000530564">
    <property type="component" value="Unassembled WGS sequence"/>
</dbReference>
<name>A0A840A3I5_9CAUL</name>
<dbReference type="AlphaFoldDB" id="A0A840A3I5"/>
<evidence type="ECO:0000313" key="3">
    <source>
        <dbReference type="Proteomes" id="UP000530564"/>
    </source>
</evidence>
<reference evidence="2 3" key="1">
    <citation type="submission" date="2020-08" db="EMBL/GenBank/DDBJ databases">
        <title>Genomic Encyclopedia of Type Strains, Phase IV (KMG-IV): sequencing the most valuable type-strain genomes for metagenomic binning, comparative biology and taxonomic classification.</title>
        <authorList>
            <person name="Goeker M."/>
        </authorList>
    </citation>
    <scope>NUCLEOTIDE SEQUENCE [LARGE SCALE GENOMIC DNA]</scope>
    <source>
        <strain evidence="2 3">DSM 21793</strain>
    </source>
</reference>
<dbReference type="EMBL" id="JACIDK010000003">
    <property type="protein sequence ID" value="MBB3892080.1"/>
    <property type="molecule type" value="Genomic_DNA"/>
</dbReference>
<gene>
    <name evidence="2" type="ORF">GGQ61_002808</name>
</gene>
<keyword evidence="3" id="KW-1185">Reference proteome</keyword>
<organism evidence="2 3">
    <name type="scientific">Phenylobacterium haematophilum</name>
    <dbReference type="NCBI Taxonomy" id="98513"/>
    <lineage>
        <taxon>Bacteria</taxon>
        <taxon>Pseudomonadati</taxon>
        <taxon>Pseudomonadota</taxon>
        <taxon>Alphaproteobacteria</taxon>
        <taxon>Caulobacterales</taxon>
        <taxon>Caulobacteraceae</taxon>
        <taxon>Phenylobacterium</taxon>
    </lineage>
</organism>
<dbReference type="PANTHER" id="PTHR36836">
    <property type="entry name" value="COLANIC ACID BIOSYNTHESIS PROTEIN WCAK"/>
    <property type="match status" value="1"/>
</dbReference>
<comment type="caution">
    <text evidence="2">The sequence shown here is derived from an EMBL/GenBank/DDBJ whole genome shotgun (WGS) entry which is preliminary data.</text>
</comment>
<accession>A0A840A3I5</accession>
<sequence>MADKAIKIGLLWHSPNSGNLGVGALTVANMAIARTVATEMGLTPRFTIIGMRDDGAVYVSPTEADLFVVSTRTLLDPSGALRVIADQDCILDIGAGDSFADIYGLRRFMFLWLTKMQALAARTPLVLSPQTIGPFTRSPYRQMASVALKRADSVLARDQASLDALRGLAPAAKGALSVDVAFALPYVDRSAERGGARLRLGVNVSGLLFNEAESGRNRFGLSVDYADLMRRFIGRAAARDDVEVHLIPHATADAYAWDDDGRIADKLATEFPATVRVGNFTNPSDAKSYISSLDFLVAGRMHACIGAFSSGTPVVPVAYSRKFSGLFGLLAYKWMIPTSGIDVEEALGYLEDCLDRRKELAADIVAGMREVDDLLGVYRAELRRTFEAAAA</sequence>
<protein>
    <submittedName>
        <fullName evidence="2">Polysaccharide pyruvyl transferase WcaK-like protein</fullName>
    </submittedName>
</protein>